<gene>
    <name evidence="2" type="ORF">E2C01_076449</name>
</gene>
<name>A0A5B7INK0_PORTR</name>
<sequence>MGNSVGFYAVADQLQAGRIGSTVLANFGLPIAETGLESRNVERLSVTTICAEDDVPSLVQVTHSDCASMEAATSIQSLISVESGRSCSEVQMGQEVQECEEVGGDASDRILTQRSSDVRDNIQVCVGPQRMDTESEETVDVKRLTARLIYEESYDNNENERREDLDPCRDNESSATSLAAVQPSSFIESLLQELEGSEASTSNENIGLLDEEEFFDDRPVVYTATNPADWRLGIIEEEGVPEYWKTKSNFVVSSTSDLEAYESSEEEDGLTIDSVVNVNNIDAEREKEEGIQLCLEPFENKIGKIEACLLNSTETLGNSEQRMEEIRPGAVQSSLDVATVIQGNHNITYLRFGSGLEDDVTSIVASEYSGTSTTQQTLRGEDASFSHVHMVIKDVTVCTREGGTPGPAPREMRCETLIPAPRFGRGLTAAGAAAGGMAWENANLESEAQIPEMTNSWRHLYVRQPSAGAQLAVIAEKSGSHSIR</sequence>
<dbReference type="Proteomes" id="UP000324222">
    <property type="component" value="Unassembled WGS sequence"/>
</dbReference>
<evidence type="ECO:0000313" key="3">
    <source>
        <dbReference type="Proteomes" id="UP000324222"/>
    </source>
</evidence>
<keyword evidence="3" id="KW-1185">Reference proteome</keyword>
<comment type="caution">
    <text evidence="2">The sequence shown here is derived from an EMBL/GenBank/DDBJ whole genome shotgun (WGS) entry which is preliminary data.</text>
</comment>
<dbReference type="EMBL" id="VSRR010058089">
    <property type="protein sequence ID" value="MPC81814.1"/>
    <property type="molecule type" value="Genomic_DNA"/>
</dbReference>
<evidence type="ECO:0000313" key="2">
    <source>
        <dbReference type="EMBL" id="MPC81814.1"/>
    </source>
</evidence>
<accession>A0A5B7INK0</accession>
<evidence type="ECO:0000256" key="1">
    <source>
        <dbReference type="SAM" id="MobiDB-lite"/>
    </source>
</evidence>
<organism evidence="2 3">
    <name type="scientific">Portunus trituberculatus</name>
    <name type="common">Swimming crab</name>
    <name type="synonym">Neptunus trituberculatus</name>
    <dbReference type="NCBI Taxonomy" id="210409"/>
    <lineage>
        <taxon>Eukaryota</taxon>
        <taxon>Metazoa</taxon>
        <taxon>Ecdysozoa</taxon>
        <taxon>Arthropoda</taxon>
        <taxon>Crustacea</taxon>
        <taxon>Multicrustacea</taxon>
        <taxon>Malacostraca</taxon>
        <taxon>Eumalacostraca</taxon>
        <taxon>Eucarida</taxon>
        <taxon>Decapoda</taxon>
        <taxon>Pleocyemata</taxon>
        <taxon>Brachyura</taxon>
        <taxon>Eubrachyura</taxon>
        <taxon>Portunoidea</taxon>
        <taxon>Portunidae</taxon>
        <taxon>Portuninae</taxon>
        <taxon>Portunus</taxon>
    </lineage>
</organism>
<reference evidence="2 3" key="1">
    <citation type="submission" date="2019-05" db="EMBL/GenBank/DDBJ databases">
        <title>Another draft genome of Portunus trituberculatus and its Hox gene families provides insights of decapod evolution.</title>
        <authorList>
            <person name="Jeong J.-H."/>
            <person name="Song I."/>
            <person name="Kim S."/>
            <person name="Choi T."/>
            <person name="Kim D."/>
            <person name="Ryu S."/>
            <person name="Kim W."/>
        </authorList>
    </citation>
    <scope>NUCLEOTIDE SEQUENCE [LARGE SCALE GENOMIC DNA]</scope>
    <source>
        <tissue evidence="2">Muscle</tissue>
    </source>
</reference>
<feature type="region of interest" description="Disordered" evidence="1">
    <location>
        <begin position="154"/>
        <end position="177"/>
    </location>
</feature>
<dbReference type="AlphaFoldDB" id="A0A5B7INK0"/>
<feature type="compositionally biased region" description="Basic and acidic residues" evidence="1">
    <location>
        <begin position="158"/>
        <end position="172"/>
    </location>
</feature>
<protein>
    <submittedName>
        <fullName evidence="2">Uncharacterized protein</fullName>
    </submittedName>
</protein>
<proteinExistence type="predicted"/>